<organism evidence="2 3">
    <name type="scientific">Nyssa sinensis</name>
    <dbReference type="NCBI Taxonomy" id="561372"/>
    <lineage>
        <taxon>Eukaryota</taxon>
        <taxon>Viridiplantae</taxon>
        <taxon>Streptophyta</taxon>
        <taxon>Embryophyta</taxon>
        <taxon>Tracheophyta</taxon>
        <taxon>Spermatophyta</taxon>
        <taxon>Magnoliopsida</taxon>
        <taxon>eudicotyledons</taxon>
        <taxon>Gunneridae</taxon>
        <taxon>Pentapetalae</taxon>
        <taxon>asterids</taxon>
        <taxon>Cornales</taxon>
        <taxon>Nyssaceae</taxon>
        <taxon>Nyssa</taxon>
    </lineage>
</organism>
<keyword evidence="3" id="KW-1185">Reference proteome</keyword>
<feature type="region of interest" description="Disordered" evidence="1">
    <location>
        <begin position="51"/>
        <end position="128"/>
    </location>
</feature>
<dbReference type="EMBL" id="CM018032">
    <property type="protein sequence ID" value="KAA8546458.1"/>
    <property type="molecule type" value="Genomic_DNA"/>
</dbReference>
<accession>A0A5J5BUJ7</accession>
<feature type="compositionally biased region" description="Basic and acidic residues" evidence="1">
    <location>
        <begin position="83"/>
        <end position="94"/>
    </location>
</feature>
<gene>
    <name evidence="2" type="ORF">F0562_002803</name>
</gene>
<evidence type="ECO:0000313" key="3">
    <source>
        <dbReference type="Proteomes" id="UP000325577"/>
    </source>
</evidence>
<protein>
    <submittedName>
        <fullName evidence="2">Uncharacterized protein</fullName>
    </submittedName>
</protein>
<evidence type="ECO:0000313" key="2">
    <source>
        <dbReference type="EMBL" id="KAA8546458.1"/>
    </source>
</evidence>
<feature type="region of interest" description="Disordered" evidence="1">
    <location>
        <begin position="1"/>
        <end position="29"/>
    </location>
</feature>
<reference evidence="2 3" key="1">
    <citation type="submission" date="2019-09" db="EMBL/GenBank/DDBJ databases">
        <title>A chromosome-level genome assembly of the Chinese tupelo Nyssa sinensis.</title>
        <authorList>
            <person name="Yang X."/>
            <person name="Kang M."/>
            <person name="Yang Y."/>
            <person name="Xiong H."/>
            <person name="Wang M."/>
            <person name="Zhang Z."/>
            <person name="Wang Z."/>
            <person name="Wu H."/>
            <person name="Ma T."/>
            <person name="Liu J."/>
            <person name="Xi Z."/>
        </authorList>
    </citation>
    <scope>NUCLEOTIDE SEQUENCE [LARGE SCALE GENOMIC DNA]</scope>
    <source>
        <strain evidence="2">J267</strain>
        <tissue evidence="2">Leaf</tissue>
    </source>
</reference>
<name>A0A5J5BUJ7_9ASTE</name>
<feature type="compositionally biased region" description="Polar residues" evidence="1">
    <location>
        <begin position="105"/>
        <end position="121"/>
    </location>
</feature>
<dbReference type="AlphaFoldDB" id="A0A5J5BUJ7"/>
<dbReference type="Proteomes" id="UP000325577">
    <property type="component" value="Linkage Group LG1"/>
</dbReference>
<evidence type="ECO:0000256" key="1">
    <source>
        <dbReference type="SAM" id="MobiDB-lite"/>
    </source>
</evidence>
<sequence length="128" mass="13903">MASNGANKDKGVSQASIGTKSKAKYESLIPAEKKSVKKMMAEKMVKFVTSSVNQFKNKQKINRNGANKSKKVSQANTGPTSKPKNESFPAEKKSVKTMMAEKAVQSITSSVNQFTNKQKINPTDDGTD</sequence>
<proteinExistence type="predicted"/>
<feature type="compositionally biased region" description="Polar residues" evidence="1">
    <location>
        <begin position="51"/>
        <end position="82"/>
    </location>
</feature>